<comment type="caution">
    <text evidence="2">The sequence shown here is derived from an EMBL/GenBank/DDBJ whole genome shotgun (WGS) entry which is preliminary data.</text>
</comment>
<reference evidence="2 3" key="1">
    <citation type="submission" date="2015-11" db="EMBL/GenBank/DDBJ databases">
        <title>Genome sequence of Pyrodictium occultum PL-19, a marine hyperthermophilic archaeon isolated from Volcano, Italy.</title>
        <authorList>
            <person name="Utturkar S."/>
            <person name="Huber H."/>
            <person name="Leptihn S."/>
            <person name="Brown S."/>
            <person name="Stetter K.O."/>
            <person name="Podar M."/>
        </authorList>
    </citation>
    <scope>NUCLEOTIDE SEQUENCE [LARGE SCALE GENOMIC DNA]</scope>
    <source>
        <strain evidence="2 3">PL-19</strain>
    </source>
</reference>
<dbReference type="RefSeq" id="WP_058370865.1">
    <property type="nucleotide sequence ID" value="NZ_LNTB01000001.1"/>
</dbReference>
<evidence type="ECO:0000313" key="3">
    <source>
        <dbReference type="Proteomes" id="UP000053352"/>
    </source>
</evidence>
<organism evidence="2 3">
    <name type="scientific">Pyrodictium occultum</name>
    <dbReference type="NCBI Taxonomy" id="2309"/>
    <lineage>
        <taxon>Archaea</taxon>
        <taxon>Thermoproteota</taxon>
        <taxon>Thermoprotei</taxon>
        <taxon>Desulfurococcales</taxon>
        <taxon>Pyrodictiaceae</taxon>
        <taxon>Pyrodictium</taxon>
    </lineage>
</organism>
<protein>
    <submittedName>
        <fullName evidence="2">Uncharacterized protein</fullName>
    </submittedName>
</protein>
<name>A0A0V8RVY5_PYROC</name>
<dbReference type="Pfam" id="PF04465">
    <property type="entry name" value="DUF499"/>
    <property type="match status" value="1"/>
</dbReference>
<accession>A0A0V8RVY5</accession>
<keyword evidence="3" id="KW-1185">Reference proteome</keyword>
<evidence type="ECO:0000256" key="1">
    <source>
        <dbReference type="SAM" id="MobiDB-lite"/>
    </source>
</evidence>
<evidence type="ECO:0000313" key="2">
    <source>
        <dbReference type="EMBL" id="KSW12184.1"/>
    </source>
</evidence>
<dbReference type="OrthoDB" id="18496at2157"/>
<dbReference type="EMBL" id="LNTB01000001">
    <property type="protein sequence ID" value="KSW12184.1"/>
    <property type="molecule type" value="Genomic_DNA"/>
</dbReference>
<dbReference type="InterPro" id="IPR007555">
    <property type="entry name" value="DUF499"/>
</dbReference>
<dbReference type="AlphaFoldDB" id="A0A0V8RVY5"/>
<dbReference type="STRING" id="2309.CF15_05335"/>
<proteinExistence type="predicted"/>
<dbReference type="Proteomes" id="UP000053352">
    <property type="component" value="Unassembled WGS sequence"/>
</dbReference>
<feature type="region of interest" description="Disordered" evidence="1">
    <location>
        <begin position="857"/>
        <end position="882"/>
    </location>
</feature>
<gene>
    <name evidence="2" type="ORF">CF15_05335</name>
</gene>
<sequence>MSSGRAGWVAFEEIREGRITGASFVVQLWYVHYGCSSGGYECVDERYRDPVKFFDRTYFSEGLRQVLGTVLKRLLRGGPYEPVVLLHTGFGGGKSHTLLAIYHLAARFSEALKSRRLREFLREVGVEGPVNIRSAVAVFDGSAVDPITLRERYGAPNAWTFILEELARSAGLGASALQRIRRYRELVPGHEEIGRLLAAIEEAGVRPVILIDELAMYLRNLELSRDESIRSEADGLQMFLQNLAVAVANSNYAVLAVATPQQYGYVEETKRILGLLSSVKRVASTSSIVGYRDAAAVLKAALLREVDPDVARSVAREYADFYSKESAFFPSEAARTEYETRIVKSYPFHPYLVDVLYKELAEIPEFQGTRDILRLMAWTLHWRLRKGDAYDLVLLGDVDATKREILDELLSRNEDLRSLRRAVSHDIEVVEEADEHHTREGMPPIASLVYSAVLVRSAAGKPSSAEEVALGSATPIRGVTPQLTRQVLDYLVESAAHIHRSTRHGEPLYMVKTRANVYALVKRLANEIIKKSREYVRDKLRSELDRIAKPVRWCKVVVWPRHPGDIEDSTRVKLVLLDPEDPDVAAGGSKLDELLQRFSTYSQAGGVYRRHRNTVLYLIPDERLYETLIETIARLTAISRLLSPEQMQYYGLDREDVDELNRMRDKLVKELRSDISALYSKLYYPLDARPDGSIVFGGISLKSSSATAREGLCKSVEEALLGVGKLVKDVSPEYLMRDVILRRYSALRRPLSLDEVVAAFTEDPSSVILLEVENKVVERIADLVESGRLVALTSSGPKCMVRPPLAQEGVTLAPCSSPEAREACSVLESGEGLKCVPKPPEGCRNPVWNPEEKTWQCEGREGGETGEGGEEPPEPKPPPSPVNLRLEVEDLTPYQLREEILRSGALDRVVEEISIRLEYTGPVERRTISGIKAFLEAMRELEGKDYNYSSHVDALVKSESSGSSVLISAKGGTHELLNKLINFALGLGEITEITVDVEFARKTGSKPLSLKDLAEILNSRLLATYPLRLRHVEIRLEAG</sequence>